<dbReference type="EMBL" id="AEDD01000001">
    <property type="protein sequence ID" value="EFM12739.1"/>
    <property type="molecule type" value="Genomic_DNA"/>
</dbReference>
<protein>
    <submittedName>
        <fullName evidence="2">Extracellular solute-binding protein family 1</fullName>
    </submittedName>
</protein>
<dbReference type="PANTHER" id="PTHR43649:SF32">
    <property type="entry name" value="SUGAR BINDING SECRETED PROTEIN"/>
    <property type="match status" value="1"/>
</dbReference>
<gene>
    <name evidence="2" type="ORF">PaecuDRAFT_0250</name>
</gene>
<accession>E0I375</accession>
<dbReference type="eggNOG" id="COG1653">
    <property type="taxonomic scope" value="Bacteria"/>
</dbReference>
<evidence type="ECO:0000313" key="3">
    <source>
        <dbReference type="Proteomes" id="UP000005387"/>
    </source>
</evidence>
<dbReference type="Pfam" id="PF13416">
    <property type="entry name" value="SBP_bac_8"/>
    <property type="match status" value="1"/>
</dbReference>
<organism evidence="2 3">
    <name type="scientific">Paenibacillus curdlanolyticus YK9</name>
    <dbReference type="NCBI Taxonomy" id="717606"/>
    <lineage>
        <taxon>Bacteria</taxon>
        <taxon>Bacillati</taxon>
        <taxon>Bacillota</taxon>
        <taxon>Bacilli</taxon>
        <taxon>Bacillales</taxon>
        <taxon>Paenibacillaceae</taxon>
        <taxon>Paenibacillus</taxon>
    </lineage>
</organism>
<dbReference type="SUPFAM" id="SSF53850">
    <property type="entry name" value="Periplasmic binding protein-like II"/>
    <property type="match status" value="1"/>
</dbReference>
<feature type="signal peptide" evidence="1">
    <location>
        <begin position="1"/>
        <end position="46"/>
    </location>
</feature>
<dbReference type="InterPro" id="IPR006059">
    <property type="entry name" value="SBP"/>
</dbReference>
<evidence type="ECO:0000313" key="2">
    <source>
        <dbReference type="EMBL" id="EFM12739.1"/>
    </source>
</evidence>
<dbReference type="InterPro" id="IPR050490">
    <property type="entry name" value="Bact_solute-bd_prot1"/>
</dbReference>
<keyword evidence="1" id="KW-0732">Signal</keyword>
<name>E0I375_9BACL</name>
<dbReference type="PANTHER" id="PTHR43649">
    <property type="entry name" value="ARABINOSE-BINDING PROTEIN-RELATED"/>
    <property type="match status" value="1"/>
</dbReference>
<reference evidence="2 3" key="1">
    <citation type="submission" date="2010-07" db="EMBL/GenBank/DDBJ databases">
        <title>The draft genome of Paenibacillus curdlanolyticus YK9.</title>
        <authorList>
            <consortium name="US DOE Joint Genome Institute (JGI-PGF)"/>
            <person name="Lucas S."/>
            <person name="Copeland A."/>
            <person name="Lapidus A."/>
            <person name="Cheng J.-F."/>
            <person name="Bruce D."/>
            <person name="Goodwin L."/>
            <person name="Pitluck S."/>
            <person name="Land M.L."/>
            <person name="Hauser L."/>
            <person name="Chang Y.-J."/>
            <person name="Jeffries C."/>
            <person name="Anderson I.J."/>
            <person name="Johnson E."/>
            <person name="Loganathan U."/>
            <person name="Mulhopadhyay B."/>
            <person name="Kyrpides N."/>
            <person name="Woyke T.J."/>
        </authorList>
    </citation>
    <scope>NUCLEOTIDE SEQUENCE [LARGE SCALE GENOMIC DNA]</scope>
    <source>
        <strain evidence="2 3">YK9</strain>
    </source>
</reference>
<keyword evidence="3" id="KW-1185">Reference proteome</keyword>
<feature type="chain" id="PRO_5038386826" evidence="1">
    <location>
        <begin position="47"/>
        <end position="464"/>
    </location>
</feature>
<dbReference type="Proteomes" id="UP000005387">
    <property type="component" value="Unassembled WGS sequence"/>
</dbReference>
<dbReference type="STRING" id="717606.PaecuDRAFT_0250"/>
<sequence>MIDFVSRQTLTSRSTAIVHKYRNKKRGWTRMKKVLAILLASSLVLAACSSKSDNGTEGSNGNDTASKETKEVTVWAWDPNFNIAALNLAKEAYAAKNPDVKINIEENAQADIVQKLNTGLNSGTTKGLPNIVLIEDYRAQSFLQAYPDAFYDLSSIIKASDFADYKIGPTSFDGKQYGVPFDSGVTGLYVRTDYLEQAGYKAADLQNIDWNKLIDIGKAIKEKTGKDLLTQDPNDLGLIRMMIQSAGSWYTKEDGTTPNLANNAELKAAAETYKTLMEANIVKVTSDWSQFVGAFNSGDVAAVPTGNWITASVKAEATQSGKWAIVPFPSLPGAAKATHASNLGGSSWYVLNTDGKEAAADFLKQTFASDVDLYQKLNKQIGAIGTLKAAATGDAYQAADDYFNGQKIATDFAAWTEQIPRVNYGMHTYAIEDLLAVEMQNYLGGKALDKALADAESQAETQIK</sequence>
<proteinExistence type="predicted"/>
<evidence type="ECO:0000256" key="1">
    <source>
        <dbReference type="SAM" id="SignalP"/>
    </source>
</evidence>
<dbReference type="AlphaFoldDB" id="E0I375"/>
<dbReference type="Gene3D" id="3.40.190.10">
    <property type="entry name" value="Periplasmic binding protein-like II"/>
    <property type="match status" value="1"/>
</dbReference>